<comment type="caution">
    <text evidence="3">The sequence shown here is derived from an EMBL/GenBank/DDBJ whole genome shotgun (WGS) entry which is preliminary data.</text>
</comment>
<sequence length="179" mass="20983">MCSMKIKTLVFASAFLFMTTSQNGVYAENRSDDNAGIYKEAEVLRNKEGDIIGIDVTDEPDMTDYDTVDFDMLIEHPLWKEYEKFDLTYNKEKKQIFFAGMLVDSIADQYSDETILYYDRDEFFRNMLSDKNSEDLESLEESDESETVTEDNEGVQEVSLVAQRDQEYKLQYFTFIRNN</sequence>
<accession>A0ABR7N9Q5</accession>
<keyword evidence="2" id="KW-0732">Signal</keyword>
<feature type="chain" id="PRO_5045244301" evidence="2">
    <location>
        <begin position="28"/>
        <end position="179"/>
    </location>
</feature>
<feature type="compositionally biased region" description="Acidic residues" evidence="1">
    <location>
        <begin position="135"/>
        <end position="154"/>
    </location>
</feature>
<evidence type="ECO:0000256" key="2">
    <source>
        <dbReference type="SAM" id="SignalP"/>
    </source>
</evidence>
<evidence type="ECO:0000256" key="1">
    <source>
        <dbReference type="SAM" id="MobiDB-lite"/>
    </source>
</evidence>
<evidence type="ECO:0000313" key="3">
    <source>
        <dbReference type="EMBL" id="MBC8573124.1"/>
    </source>
</evidence>
<dbReference type="RefSeq" id="WP_249308149.1">
    <property type="nucleotide sequence ID" value="NZ_JACRSZ010000007.1"/>
</dbReference>
<name>A0ABR7N9Q5_9FIRM</name>
<protein>
    <submittedName>
        <fullName evidence="3">Uncharacterized protein</fullName>
    </submittedName>
</protein>
<evidence type="ECO:0000313" key="4">
    <source>
        <dbReference type="Proteomes" id="UP000657421"/>
    </source>
</evidence>
<dbReference type="Proteomes" id="UP000657421">
    <property type="component" value="Unassembled WGS sequence"/>
</dbReference>
<gene>
    <name evidence="3" type="ORF">H8716_08515</name>
</gene>
<keyword evidence="4" id="KW-1185">Reference proteome</keyword>
<proteinExistence type="predicted"/>
<reference evidence="3 4" key="1">
    <citation type="submission" date="2020-08" db="EMBL/GenBank/DDBJ databases">
        <title>Genome public.</title>
        <authorList>
            <person name="Liu C."/>
            <person name="Sun Q."/>
        </authorList>
    </citation>
    <scope>NUCLEOTIDE SEQUENCE [LARGE SCALE GENOMIC DNA]</scope>
    <source>
        <strain evidence="3 4">NSJ-46</strain>
    </source>
</reference>
<feature type="signal peptide" evidence="2">
    <location>
        <begin position="1"/>
        <end position="27"/>
    </location>
</feature>
<organism evidence="3 4">
    <name type="scientific">Jingyaoa shaoxingensis</name>
    <dbReference type="NCBI Taxonomy" id="2763671"/>
    <lineage>
        <taxon>Bacteria</taxon>
        <taxon>Bacillati</taxon>
        <taxon>Bacillota</taxon>
        <taxon>Clostridia</taxon>
        <taxon>Lachnospirales</taxon>
        <taxon>Lachnospiraceae</taxon>
        <taxon>Jingyaoa</taxon>
    </lineage>
</organism>
<feature type="region of interest" description="Disordered" evidence="1">
    <location>
        <begin position="134"/>
        <end position="154"/>
    </location>
</feature>
<dbReference type="EMBL" id="JACRSZ010000007">
    <property type="protein sequence ID" value="MBC8573124.1"/>
    <property type="molecule type" value="Genomic_DNA"/>
</dbReference>